<gene>
    <name evidence="3" type="ORF">C1I92_31600</name>
</gene>
<name>A0A2W2B025_9ACTN</name>
<dbReference type="InterPro" id="IPR018392">
    <property type="entry name" value="LysM"/>
</dbReference>
<sequence length="228" mass="25147">MRRPNRRAPRRRSWPPRHLRSLLTLICRTVELCGHSSRREGHDQTSVRTCLDFVSGTVYNVSYSRSIERLCDTDRRLTMATTTYIPPFETRTRVVIEPDHADLAPRRHVARRRPTGRPTPVPCVGSAEPSLHGSRLTRRGRVVVGLAWLLLIVAGALAFVRPWDGSTGSAGTVTTVEVRGGDTLWELATDVAPTADPRETVAAIMDLNGLSSAGDIRPGDVLEIPSGR</sequence>
<accession>A0A2W2B025</accession>
<feature type="domain" description="LysM" evidence="2">
    <location>
        <begin position="174"/>
        <end position="224"/>
    </location>
</feature>
<dbReference type="PROSITE" id="PS51782">
    <property type="entry name" value="LYSM"/>
    <property type="match status" value="1"/>
</dbReference>
<dbReference type="SMART" id="SM00257">
    <property type="entry name" value="LysM"/>
    <property type="match status" value="1"/>
</dbReference>
<reference evidence="3 4" key="1">
    <citation type="submission" date="2018-01" db="EMBL/GenBank/DDBJ databases">
        <title>Draft genome sequence of Jiangella sp. GTF31.</title>
        <authorList>
            <person name="Sahin N."/>
            <person name="Ay H."/>
            <person name="Saygin H."/>
        </authorList>
    </citation>
    <scope>NUCLEOTIDE SEQUENCE [LARGE SCALE GENOMIC DNA]</scope>
    <source>
        <strain evidence="3 4">GTF31</strain>
    </source>
</reference>
<protein>
    <recommendedName>
        <fullName evidence="2">LysM domain-containing protein</fullName>
    </recommendedName>
</protein>
<dbReference type="Gene3D" id="3.10.350.10">
    <property type="entry name" value="LysM domain"/>
    <property type="match status" value="1"/>
</dbReference>
<keyword evidence="4" id="KW-1185">Reference proteome</keyword>
<keyword evidence="1" id="KW-0812">Transmembrane</keyword>
<feature type="transmembrane region" description="Helical" evidence="1">
    <location>
        <begin position="142"/>
        <end position="160"/>
    </location>
</feature>
<comment type="caution">
    <text evidence="3">The sequence shown here is derived from an EMBL/GenBank/DDBJ whole genome shotgun (WGS) entry which is preliminary data.</text>
</comment>
<evidence type="ECO:0000256" key="1">
    <source>
        <dbReference type="SAM" id="Phobius"/>
    </source>
</evidence>
<dbReference type="AlphaFoldDB" id="A0A2W2B025"/>
<evidence type="ECO:0000313" key="3">
    <source>
        <dbReference type="EMBL" id="PZF79362.1"/>
    </source>
</evidence>
<keyword evidence="1" id="KW-1133">Transmembrane helix</keyword>
<proteinExistence type="predicted"/>
<dbReference type="InterPro" id="IPR036779">
    <property type="entry name" value="LysM_dom_sf"/>
</dbReference>
<evidence type="ECO:0000259" key="2">
    <source>
        <dbReference type="PROSITE" id="PS51782"/>
    </source>
</evidence>
<evidence type="ECO:0000313" key="4">
    <source>
        <dbReference type="Proteomes" id="UP000248764"/>
    </source>
</evidence>
<dbReference type="EMBL" id="POTW01000146">
    <property type="protein sequence ID" value="PZF79362.1"/>
    <property type="molecule type" value="Genomic_DNA"/>
</dbReference>
<keyword evidence="1" id="KW-0472">Membrane</keyword>
<dbReference type="Pfam" id="PF01476">
    <property type="entry name" value="LysM"/>
    <property type="match status" value="1"/>
</dbReference>
<dbReference type="Proteomes" id="UP000248764">
    <property type="component" value="Unassembled WGS sequence"/>
</dbReference>
<organism evidence="3 4">
    <name type="scientific">Jiangella anatolica</name>
    <dbReference type="NCBI Taxonomy" id="2670374"/>
    <lineage>
        <taxon>Bacteria</taxon>
        <taxon>Bacillati</taxon>
        <taxon>Actinomycetota</taxon>
        <taxon>Actinomycetes</taxon>
        <taxon>Jiangellales</taxon>
        <taxon>Jiangellaceae</taxon>
        <taxon>Jiangella</taxon>
    </lineage>
</organism>